<dbReference type="Proteomes" id="UP000215188">
    <property type="component" value="Unassembled WGS sequence"/>
</dbReference>
<evidence type="ECO:0000256" key="6">
    <source>
        <dbReference type="ARBA" id="ARBA00023136"/>
    </source>
</evidence>
<name>A0A229FXQ5_9BURK</name>
<evidence type="ECO:0000256" key="5">
    <source>
        <dbReference type="ARBA" id="ARBA00022692"/>
    </source>
</evidence>
<dbReference type="EMBL" id="NJGG01000001">
    <property type="protein sequence ID" value="OXL16219.1"/>
    <property type="molecule type" value="Genomic_DNA"/>
</dbReference>
<evidence type="ECO:0000256" key="4">
    <source>
        <dbReference type="ARBA" id="ARBA00022452"/>
    </source>
</evidence>
<keyword evidence="7" id="KW-0998">Cell outer membrane</keyword>
<keyword evidence="4" id="KW-1134">Transmembrane beta strand</keyword>
<dbReference type="SUPFAM" id="SSF56954">
    <property type="entry name" value="Outer membrane efflux proteins (OEP)"/>
    <property type="match status" value="1"/>
</dbReference>
<organism evidence="8 9">
    <name type="scientific">Polynucleobacter cosmopolitanus</name>
    <dbReference type="NCBI Taxonomy" id="351345"/>
    <lineage>
        <taxon>Bacteria</taxon>
        <taxon>Pseudomonadati</taxon>
        <taxon>Pseudomonadota</taxon>
        <taxon>Betaproteobacteria</taxon>
        <taxon>Burkholderiales</taxon>
        <taxon>Burkholderiaceae</taxon>
        <taxon>Polynucleobacter</taxon>
    </lineage>
</organism>
<comment type="similarity">
    <text evidence="2">Belongs to the outer membrane factor (OMF) (TC 1.B.17) family.</text>
</comment>
<evidence type="ECO:0008006" key="10">
    <source>
        <dbReference type="Google" id="ProtNLM"/>
    </source>
</evidence>
<dbReference type="GO" id="GO:0015562">
    <property type="term" value="F:efflux transmembrane transporter activity"/>
    <property type="evidence" value="ECO:0007669"/>
    <property type="project" value="InterPro"/>
</dbReference>
<keyword evidence="6" id="KW-0472">Membrane</keyword>
<dbReference type="AlphaFoldDB" id="A0A229FXQ5"/>
<evidence type="ECO:0000313" key="8">
    <source>
        <dbReference type="EMBL" id="OXL16219.1"/>
    </source>
</evidence>
<keyword evidence="9" id="KW-1185">Reference proteome</keyword>
<evidence type="ECO:0000256" key="1">
    <source>
        <dbReference type="ARBA" id="ARBA00004442"/>
    </source>
</evidence>
<evidence type="ECO:0000256" key="2">
    <source>
        <dbReference type="ARBA" id="ARBA00007613"/>
    </source>
</evidence>
<keyword evidence="5" id="KW-0812">Transmembrane</keyword>
<keyword evidence="3" id="KW-0813">Transport</keyword>
<dbReference type="InterPro" id="IPR051906">
    <property type="entry name" value="TolC-like"/>
</dbReference>
<dbReference type="PANTHER" id="PTHR30026">
    <property type="entry name" value="OUTER MEMBRANE PROTEIN TOLC"/>
    <property type="match status" value="1"/>
</dbReference>
<dbReference type="PANTHER" id="PTHR30026:SF20">
    <property type="entry name" value="OUTER MEMBRANE PROTEIN TOLC"/>
    <property type="match status" value="1"/>
</dbReference>
<sequence>MAQGWGFSTANSSFLMQNDRMKSNTLCLPQHFAQKKLAMMLALAFAGSVASLSVLAQGSVSTVPPSTVTTSNPATQVKQNNPNTEVLDLLSLYREAAFNDPTFNAAKYGFIAGKEKRWQGLSVLLPQVVGTGNETKNDIYNQRTGNRRNDLMSRGWNVKLTQPLFNWDKFEQARQGDLNATIAEAQYAAAEQDLVIRVTEAYFNVLNAEDSLNLFRNKKALIAEQLEQAKRNFEVGTSTITDTHEAQSRYDLVVAQELAAEADLTIKRGALEQITGKQITQVKSLSNTAKIDVVAKDRKVKLKKGEKPSKVNVESALTVTPGQTMQDWVNQASDVSYNIIASKLSYDVATKDTKRAYAGHAPSVDLVVQRGYADSESTLPQDGTAFSSKSYSNQAIIQLTVPIFSGGYNQSVVREKSALANKALADLENTRRSVAQTTRQAYLGFNNGLAQVKAYEAAEISALSALESNKLGYEVGVRINIDVLNAQDTLFTTRRDLAKARYDTILNGLKLKAQAAVLSDEDLQAVNALLK</sequence>
<evidence type="ECO:0000313" key="9">
    <source>
        <dbReference type="Proteomes" id="UP000215188"/>
    </source>
</evidence>
<dbReference type="GO" id="GO:0015288">
    <property type="term" value="F:porin activity"/>
    <property type="evidence" value="ECO:0007669"/>
    <property type="project" value="TreeGrafter"/>
</dbReference>
<dbReference type="Gene3D" id="1.20.1600.10">
    <property type="entry name" value="Outer membrane efflux proteins (OEP)"/>
    <property type="match status" value="1"/>
</dbReference>
<dbReference type="Pfam" id="PF02321">
    <property type="entry name" value="OEP"/>
    <property type="match status" value="2"/>
</dbReference>
<accession>A0A229FXQ5</accession>
<gene>
    <name evidence="8" type="ORF">AOC33_03850</name>
</gene>
<evidence type="ECO:0000256" key="7">
    <source>
        <dbReference type="ARBA" id="ARBA00023237"/>
    </source>
</evidence>
<dbReference type="InterPro" id="IPR003423">
    <property type="entry name" value="OMP_efflux"/>
</dbReference>
<dbReference type="GO" id="GO:0009279">
    <property type="term" value="C:cell outer membrane"/>
    <property type="evidence" value="ECO:0007669"/>
    <property type="project" value="UniProtKB-SubCell"/>
</dbReference>
<reference evidence="8 9" key="1">
    <citation type="submission" date="2017-06" db="EMBL/GenBank/DDBJ databases">
        <title>Reclassification of a Polynucleobacter cosmopolitanus strain isolated from tropical Lake Victoria as Polynucleobacter victoriensis comb. nov.</title>
        <authorList>
            <person name="Hahn M.W."/>
        </authorList>
    </citation>
    <scope>NUCLEOTIDE SEQUENCE [LARGE SCALE GENOMIC DNA]</scope>
    <source>
        <strain evidence="8 9">MWH-MoIso2</strain>
    </source>
</reference>
<comment type="subcellular location">
    <subcellularLocation>
        <location evidence="1">Cell outer membrane</location>
    </subcellularLocation>
</comment>
<comment type="caution">
    <text evidence="8">The sequence shown here is derived from an EMBL/GenBank/DDBJ whole genome shotgun (WGS) entry which is preliminary data.</text>
</comment>
<proteinExistence type="inferred from homology"/>
<protein>
    <recommendedName>
        <fullName evidence="10">Channel protein TolC</fullName>
    </recommendedName>
</protein>
<evidence type="ECO:0000256" key="3">
    <source>
        <dbReference type="ARBA" id="ARBA00022448"/>
    </source>
</evidence>
<dbReference type="GO" id="GO:1990281">
    <property type="term" value="C:efflux pump complex"/>
    <property type="evidence" value="ECO:0007669"/>
    <property type="project" value="TreeGrafter"/>
</dbReference>